<comment type="similarity">
    <text evidence="1">Belongs to the glycosyltransferase 2 family.</text>
</comment>
<organism evidence="5 6">
    <name type="scientific">Candidatus Azambacteria bacterium GW2011_GWB1_42_17</name>
    <dbReference type="NCBI Taxonomy" id="1618615"/>
    <lineage>
        <taxon>Bacteria</taxon>
        <taxon>Candidatus Azamiibacteriota</taxon>
    </lineage>
</organism>
<keyword evidence="2" id="KW-0328">Glycosyltransferase</keyword>
<dbReference type="EMBL" id="LCDB01000003">
    <property type="protein sequence ID" value="KKS44782.1"/>
    <property type="molecule type" value="Genomic_DNA"/>
</dbReference>
<evidence type="ECO:0000313" key="6">
    <source>
        <dbReference type="Proteomes" id="UP000033986"/>
    </source>
</evidence>
<evidence type="ECO:0000256" key="3">
    <source>
        <dbReference type="ARBA" id="ARBA00022679"/>
    </source>
</evidence>
<dbReference type="SUPFAM" id="SSF53448">
    <property type="entry name" value="Nucleotide-diphospho-sugar transferases"/>
    <property type="match status" value="1"/>
</dbReference>
<reference evidence="5 6" key="1">
    <citation type="journal article" date="2015" name="Nature">
        <title>rRNA introns, odd ribosomes, and small enigmatic genomes across a large radiation of phyla.</title>
        <authorList>
            <person name="Brown C.T."/>
            <person name="Hug L.A."/>
            <person name="Thomas B.C."/>
            <person name="Sharon I."/>
            <person name="Castelle C.J."/>
            <person name="Singh A."/>
            <person name="Wilkins M.J."/>
            <person name="Williams K.H."/>
            <person name="Banfield J.F."/>
        </authorList>
    </citation>
    <scope>NUCLEOTIDE SEQUENCE [LARGE SCALE GENOMIC DNA]</scope>
</reference>
<dbReference type="PANTHER" id="PTHR43398:SF1">
    <property type="entry name" value="DOLICHOL-PHOSPHATE MANNOSYLTRANSFERASE SUBUNIT 1"/>
    <property type="match status" value="1"/>
</dbReference>
<evidence type="ECO:0000313" key="5">
    <source>
        <dbReference type="EMBL" id="KKS44782.1"/>
    </source>
</evidence>
<dbReference type="Proteomes" id="UP000033986">
    <property type="component" value="Unassembled WGS sequence"/>
</dbReference>
<evidence type="ECO:0000256" key="1">
    <source>
        <dbReference type="ARBA" id="ARBA00006739"/>
    </source>
</evidence>
<dbReference type="GO" id="GO:0004582">
    <property type="term" value="F:dolichyl-phosphate beta-D-mannosyltransferase activity"/>
    <property type="evidence" value="ECO:0007669"/>
    <property type="project" value="InterPro"/>
</dbReference>
<sequence>MIRVLIPVYNEEKNIETCIKDIDKSLMQFPHRFYLINDGSKDGSLAIINKIIGKFPIKLINHKTNKGVAEALKAGLSHIDRDSQPNDILAIMEGDGTSTPTLLPRMIKKVSLESDIVIASRYVPGGMYVSFPFHRLILSRCANLILRFLYPYLKVSDYTIFYRVYRMKIVKDVLQKYQENLIKTRYFTANSEFLIKCISLRPIISEIPYVYDYGKKRGHSGLKIIKNVWQYLKLIYEHSILRKS</sequence>
<dbReference type="GO" id="GO:0006488">
    <property type="term" value="P:dolichol-linked oligosaccharide biosynthetic process"/>
    <property type="evidence" value="ECO:0007669"/>
    <property type="project" value="TreeGrafter"/>
</dbReference>
<dbReference type="CDD" id="cd04179">
    <property type="entry name" value="DPM_DPG-synthase_like"/>
    <property type="match status" value="1"/>
</dbReference>
<dbReference type="InterPro" id="IPR039528">
    <property type="entry name" value="DPM1-like"/>
</dbReference>
<dbReference type="Gene3D" id="3.90.550.10">
    <property type="entry name" value="Spore Coat Polysaccharide Biosynthesis Protein SpsA, Chain A"/>
    <property type="match status" value="1"/>
</dbReference>
<evidence type="ECO:0000259" key="4">
    <source>
        <dbReference type="Pfam" id="PF00535"/>
    </source>
</evidence>
<accession>A0A0G0Z7R9</accession>
<dbReference type="Pfam" id="PF00535">
    <property type="entry name" value="Glycos_transf_2"/>
    <property type="match status" value="1"/>
</dbReference>
<dbReference type="GO" id="GO:0006506">
    <property type="term" value="P:GPI anchor biosynthetic process"/>
    <property type="evidence" value="ECO:0007669"/>
    <property type="project" value="TreeGrafter"/>
</dbReference>
<proteinExistence type="inferred from homology"/>
<feature type="domain" description="Glycosyltransferase 2-like" evidence="4">
    <location>
        <begin position="4"/>
        <end position="173"/>
    </location>
</feature>
<protein>
    <submittedName>
        <fullName evidence="5">Glycosyl transferase family 2</fullName>
    </submittedName>
</protein>
<gene>
    <name evidence="5" type="ORF">UV07_C0003G0017</name>
</gene>
<dbReference type="PANTHER" id="PTHR43398">
    <property type="entry name" value="DOLICHOL-PHOSPHATE MANNOSYLTRANSFERASE SUBUNIT 1"/>
    <property type="match status" value="1"/>
</dbReference>
<dbReference type="AlphaFoldDB" id="A0A0G0Z7R9"/>
<dbReference type="GO" id="GO:0016020">
    <property type="term" value="C:membrane"/>
    <property type="evidence" value="ECO:0007669"/>
    <property type="project" value="GOC"/>
</dbReference>
<dbReference type="InterPro" id="IPR001173">
    <property type="entry name" value="Glyco_trans_2-like"/>
</dbReference>
<evidence type="ECO:0000256" key="2">
    <source>
        <dbReference type="ARBA" id="ARBA00022676"/>
    </source>
</evidence>
<dbReference type="GO" id="GO:0035269">
    <property type="term" value="P:protein O-linked glycosylation via mannose"/>
    <property type="evidence" value="ECO:0007669"/>
    <property type="project" value="TreeGrafter"/>
</dbReference>
<dbReference type="InterPro" id="IPR029044">
    <property type="entry name" value="Nucleotide-diphossugar_trans"/>
</dbReference>
<comment type="caution">
    <text evidence="5">The sequence shown here is derived from an EMBL/GenBank/DDBJ whole genome shotgun (WGS) entry which is preliminary data.</text>
</comment>
<name>A0A0G0Z7R9_9BACT</name>
<keyword evidence="3 5" id="KW-0808">Transferase</keyword>